<evidence type="ECO:0000256" key="2">
    <source>
        <dbReference type="ARBA" id="ARBA00023315"/>
    </source>
</evidence>
<dbReference type="PROSITE" id="PS51186">
    <property type="entry name" value="GNAT"/>
    <property type="match status" value="1"/>
</dbReference>
<protein>
    <submittedName>
        <fullName evidence="4">Putative GNAT family N-acyltransferase</fullName>
    </submittedName>
</protein>
<feature type="domain" description="N-acetyltransferase" evidence="3">
    <location>
        <begin position="9"/>
        <end position="145"/>
    </location>
</feature>
<evidence type="ECO:0000259" key="3">
    <source>
        <dbReference type="PROSITE" id="PS51186"/>
    </source>
</evidence>
<dbReference type="OrthoDB" id="9796171at2"/>
<keyword evidence="5" id="KW-1185">Reference proteome</keyword>
<dbReference type="InterPro" id="IPR000182">
    <property type="entry name" value="GNAT_dom"/>
</dbReference>
<dbReference type="PANTHER" id="PTHR43877:SF1">
    <property type="entry name" value="ACETYLTRANSFERASE"/>
    <property type="match status" value="1"/>
</dbReference>
<dbReference type="InterPro" id="IPR050832">
    <property type="entry name" value="Bact_Acetyltransf"/>
</dbReference>
<gene>
    <name evidence="4" type="ORF">EDC61_109105</name>
</gene>
<dbReference type="Pfam" id="PF13673">
    <property type="entry name" value="Acetyltransf_10"/>
    <property type="match status" value="1"/>
</dbReference>
<dbReference type="RefSeq" id="WP_126461122.1">
    <property type="nucleotide sequence ID" value="NZ_AP018721.1"/>
</dbReference>
<dbReference type="EMBL" id="SLZY01000009">
    <property type="protein sequence ID" value="TCS71559.1"/>
    <property type="molecule type" value="Genomic_DNA"/>
</dbReference>
<sequence>MAEADSFSVSVADWQRDETDIAQIRRRVFIEEQAVPEAMEWEARDAECDWFVARDAGGAIVGIARLTPDAHIGRMAVLPDWRRRGVGSALLQAALARARQKGLARIGLHAQVHALGFYARLGFAAQGPEFDEAGIPHREMFLDLTE</sequence>
<evidence type="ECO:0000313" key="4">
    <source>
        <dbReference type="EMBL" id="TCS71559.1"/>
    </source>
</evidence>
<dbReference type="Gene3D" id="3.40.630.30">
    <property type="match status" value="1"/>
</dbReference>
<dbReference type="CDD" id="cd04301">
    <property type="entry name" value="NAT_SF"/>
    <property type="match status" value="1"/>
</dbReference>
<comment type="caution">
    <text evidence="4">The sequence shown here is derived from an EMBL/GenBank/DDBJ whole genome shotgun (WGS) entry which is preliminary data.</text>
</comment>
<name>A0A4R3JUR8_9PROT</name>
<dbReference type="InterPro" id="IPR016181">
    <property type="entry name" value="Acyl_CoA_acyltransferase"/>
</dbReference>
<evidence type="ECO:0000256" key="1">
    <source>
        <dbReference type="ARBA" id="ARBA00022679"/>
    </source>
</evidence>
<dbReference type="AlphaFoldDB" id="A0A4R3JUR8"/>
<keyword evidence="1 4" id="KW-0808">Transferase</keyword>
<proteinExistence type="predicted"/>
<dbReference type="Proteomes" id="UP000295135">
    <property type="component" value="Unassembled WGS sequence"/>
</dbReference>
<dbReference type="SUPFAM" id="SSF55729">
    <property type="entry name" value="Acyl-CoA N-acyltransferases (Nat)"/>
    <property type="match status" value="1"/>
</dbReference>
<dbReference type="PANTHER" id="PTHR43877">
    <property type="entry name" value="AMINOALKYLPHOSPHONATE N-ACETYLTRANSFERASE-RELATED-RELATED"/>
    <property type="match status" value="1"/>
</dbReference>
<dbReference type="GO" id="GO:0016747">
    <property type="term" value="F:acyltransferase activity, transferring groups other than amino-acyl groups"/>
    <property type="evidence" value="ECO:0007669"/>
    <property type="project" value="InterPro"/>
</dbReference>
<organism evidence="4 5">
    <name type="scientific">Sulfuritortus calidifontis</name>
    <dbReference type="NCBI Taxonomy" id="1914471"/>
    <lineage>
        <taxon>Bacteria</taxon>
        <taxon>Pseudomonadati</taxon>
        <taxon>Pseudomonadota</taxon>
        <taxon>Betaproteobacteria</taxon>
        <taxon>Nitrosomonadales</taxon>
        <taxon>Thiobacillaceae</taxon>
        <taxon>Sulfuritortus</taxon>
    </lineage>
</organism>
<accession>A0A4R3JUR8</accession>
<reference evidence="4 5" key="1">
    <citation type="submission" date="2019-03" db="EMBL/GenBank/DDBJ databases">
        <title>Genomic Encyclopedia of Type Strains, Phase IV (KMG-IV): sequencing the most valuable type-strain genomes for metagenomic binning, comparative biology and taxonomic classification.</title>
        <authorList>
            <person name="Goeker M."/>
        </authorList>
    </citation>
    <scope>NUCLEOTIDE SEQUENCE [LARGE SCALE GENOMIC DNA]</scope>
    <source>
        <strain evidence="4 5">DSM 103923</strain>
    </source>
</reference>
<keyword evidence="2 4" id="KW-0012">Acyltransferase</keyword>
<evidence type="ECO:0000313" key="5">
    <source>
        <dbReference type="Proteomes" id="UP000295135"/>
    </source>
</evidence>